<organism evidence="7 8">
    <name type="scientific">Tissierella creatinophila DSM 6911</name>
    <dbReference type="NCBI Taxonomy" id="1123403"/>
    <lineage>
        <taxon>Bacteria</taxon>
        <taxon>Bacillati</taxon>
        <taxon>Bacillota</taxon>
        <taxon>Tissierellia</taxon>
        <taxon>Tissierellales</taxon>
        <taxon>Tissierellaceae</taxon>
        <taxon>Tissierella</taxon>
    </lineage>
</organism>
<keyword evidence="8" id="KW-1185">Reference proteome</keyword>
<name>A0A1U7M6D3_TISCR</name>
<comment type="subcellular location">
    <subcellularLocation>
        <location evidence="1">Cell envelope</location>
    </subcellularLocation>
</comment>
<proteinExistence type="inferred from homology"/>
<evidence type="ECO:0000256" key="5">
    <source>
        <dbReference type="SAM" id="SignalP"/>
    </source>
</evidence>
<dbReference type="Gene3D" id="3.40.190.10">
    <property type="entry name" value="Periplasmic binding protein-like II"/>
    <property type="match status" value="2"/>
</dbReference>
<dbReference type="PROSITE" id="PS51257">
    <property type="entry name" value="PROKAR_LIPOPROTEIN"/>
    <property type="match status" value="1"/>
</dbReference>
<feature type="signal peptide" evidence="5">
    <location>
        <begin position="1"/>
        <end position="20"/>
    </location>
</feature>
<dbReference type="Pfam" id="PF00497">
    <property type="entry name" value="SBP_bac_3"/>
    <property type="match status" value="1"/>
</dbReference>
<sequence length="283" mass="30839">MKKRISLLLAAIMLFSIVLTGCGKSEPKENAGNNGSNVKTESKSLQDIIDSKKLVFGTSAGYPPFEFHTLVNGKDEIVGLDVEIAKYVADELGVELEISDMEFDKLLGGLSTGMLDMVIAGMNPNPERLKKANFTDIYYEANLSVIVPKDGKAKIATEKDLEGKSMAIQLGTTQEEIANKIKDAKVTSLDRNSDIIMNLKTKKVDCTIMETPVAQSFVKVNDDLMIVEDLIIDSGTGGVSIAVKKGNDEFTEKLNEILAELKSKGLIDKWLVEATELSTKSIK</sequence>
<evidence type="ECO:0000259" key="6">
    <source>
        <dbReference type="SMART" id="SM00062"/>
    </source>
</evidence>
<keyword evidence="3 5" id="KW-0732">Signal</keyword>
<dbReference type="InterPro" id="IPR001638">
    <property type="entry name" value="Solute-binding_3/MltF_N"/>
</dbReference>
<gene>
    <name evidence="7" type="primary">artP_1</name>
    <name evidence="7" type="ORF">TICRE_12640</name>
</gene>
<accession>A0A1U7M6D3</accession>
<dbReference type="EMBL" id="LTDM01000018">
    <property type="protein sequence ID" value="OLS02779.1"/>
    <property type="molecule type" value="Genomic_DNA"/>
</dbReference>
<feature type="chain" id="PRO_5038664189" evidence="5">
    <location>
        <begin position="21"/>
        <end position="283"/>
    </location>
</feature>
<dbReference type="AlphaFoldDB" id="A0A1U7M6D3"/>
<protein>
    <submittedName>
        <fullName evidence="7">Arginine-binding extracellular protein ArtP</fullName>
    </submittedName>
</protein>
<dbReference type="Proteomes" id="UP000186112">
    <property type="component" value="Unassembled WGS sequence"/>
</dbReference>
<evidence type="ECO:0000313" key="8">
    <source>
        <dbReference type="Proteomes" id="UP000186112"/>
    </source>
</evidence>
<evidence type="ECO:0000256" key="4">
    <source>
        <dbReference type="RuleBase" id="RU003744"/>
    </source>
</evidence>
<dbReference type="PROSITE" id="PS01039">
    <property type="entry name" value="SBP_BACTERIAL_3"/>
    <property type="match status" value="1"/>
</dbReference>
<dbReference type="SUPFAM" id="SSF53850">
    <property type="entry name" value="Periplasmic binding protein-like II"/>
    <property type="match status" value="1"/>
</dbReference>
<comment type="caution">
    <text evidence="7">The sequence shown here is derived from an EMBL/GenBank/DDBJ whole genome shotgun (WGS) entry which is preliminary data.</text>
</comment>
<feature type="domain" description="Solute-binding protein family 3/N-terminal" evidence="6">
    <location>
        <begin position="53"/>
        <end position="274"/>
    </location>
</feature>
<dbReference type="PANTHER" id="PTHR35936">
    <property type="entry name" value="MEMBRANE-BOUND LYTIC MUREIN TRANSGLYCOSYLASE F"/>
    <property type="match status" value="1"/>
</dbReference>
<reference evidence="7 8" key="1">
    <citation type="submission" date="2016-02" db="EMBL/GenBank/DDBJ databases">
        <title>Genome sequence of Tissierella creatinophila DSM 6911.</title>
        <authorList>
            <person name="Poehlein A."/>
            <person name="Daniel R."/>
        </authorList>
    </citation>
    <scope>NUCLEOTIDE SEQUENCE [LARGE SCALE GENOMIC DNA]</scope>
    <source>
        <strain evidence="7 8">DSM 6911</strain>
    </source>
</reference>
<evidence type="ECO:0000256" key="1">
    <source>
        <dbReference type="ARBA" id="ARBA00004196"/>
    </source>
</evidence>
<dbReference type="GO" id="GO:0030313">
    <property type="term" value="C:cell envelope"/>
    <property type="evidence" value="ECO:0007669"/>
    <property type="project" value="UniProtKB-SubCell"/>
</dbReference>
<evidence type="ECO:0000313" key="7">
    <source>
        <dbReference type="EMBL" id="OLS02779.1"/>
    </source>
</evidence>
<dbReference type="RefSeq" id="WP_075726231.1">
    <property type="nucleotide sequence ID" value="NZ_LTDM01000018.1"/>
</dbReference>
<dbReference type="PANTHER" id="PTHR35936:SF17">
    <property type="entry name" value="ARGININE-BINDING EXTRACELLULAR PROTEIN ARTP"/>
    <property type="match status" value="1"/>
</dbReference>
<evidence type="ECO:0000256" key="2">
    <source>
        <dbReference type="ARBA" id="ARBA00010333"/>
    </source>
</evidence>
<dbReference type="InterPro" id="IPR018313">
    <property type="entry name" value="SBP_3_CS"/>
</dbReference>
<dbReference type="OrthoDB" id="9774451at2"/>
<evidence type="ECO:0000256" key="3">
    <source>
        <dbReference type="ARBA" id="ARBA00022729"/>
    </source>
</evidence>
<dbReference type="SMART" id="SM00062">
    <property type="entry name" value="PBPb"/>
    <property type="match status" value="1"/>
</dbReference>
<comment type="similarity">
    <text evidence="2 4">Belongs to the bacterial solute-binding protein 3 family.</text>
</comment>